<feature type="signal peptide" evidence="7">
    <location>
        <begin position="1"/>
        <end position="22"/>
    </location>
</feature>
<keyword evidence="4 7" id="KW-0732">Signal</keyword>
<dbReference type="PROSITE" id="PS51257">
    <property type="entry name" value="PROKAR_LIPOPROTEIN"/>
    <property type="match status" value="1"/>
</dbReference>
<evidence type="ECO:0000256" key="3">
    <source>
        <dbReference type="ARBA" id="ARBA00022475"/>
    </source>
</evidence>
<feature type="chain" id="PRO_5047147408" evidence="7">
    <location>
        <begin position="23"/>
        <end position="320"/>
    </location>
</feature>
<dbReference type="RefSeq" id="WP_379748704.1">
    <property type="nucleotide sequence ID" value="NZ_JBHTCP010000014.1"/>
</dbReference>
<dbReference type="Proteomes" id="UP001596549">
    <property type="component" value="Unassembled WGS sequence"/>
</dbReference>
<protein>
    <submittedName>
        <fullName evidence="9">BMP family ABC transporter substrate-binding protein</fullName>
    </submittedName>
</protein>
<proteinExistence type="inferred from homology"/>
<evidence type="ECO:0000256" key="2">
    <source>
        <dbReference type="ARBA" id="ARBA00008610"/>
    </source>
</evidence>
<dbReference type="PANTHER" id="PTHR34296:SF2">
    <property type="entry name" value="ABC TRANSPORTER GUANOSINE-BINDING PROTEIN NUPN"/>
    <property type="match status" value="1"/>
</dbReference>
<dbReference type="Gene3D" id="3.40.50.2300">
    <property type="match status" value="2"/>
</dbReference>
<organism evidence="9 10">
    <name type="scientific">Fictibacillus iocasae</name>
    <dbReference type="NCBI Taxonomy" id="2715437"/>
    <lineage>
        <taxon>Bacteria</taxon>
        <taxon>Bacillati</taxon>
        <taxon>Bacillota</taxon>
        <taxon>Bacilli</taxon>
        <taxon>Bacillales</taxon>
        <taxon>Fictibacillaceae</taxon>
        <taxon>Fictibacillus</taxon>
    </lineage>
</organism>
<dbReference type="InterPro" id="IPR028082">
    <property type="entry name" value="Peripla_BP_I"/>
</dbReference>
<dbReference type="Pfam" id="PF02608">
    <property type="entry name" value="Bmp"/>
    <property type="match status" value="1"/>
</dbReference>
<gene>
    <name evidence="9" type="ORF">ACFQPF_08855</name>
</gene>
<evidence type="ECO:0000313" key="10">
    <source>
        <dbReference type="Proteomes" id="UP001596549"/>
    </source>
</evidence>
<keyword evidence="3" id="KW-1003">Cell membrane</keyword>
<evidence type="ECO:0000256" key="6">
    <source>
        <dbReference type="ARBA" id="ARBA00023288"/>
    </source>
</evidence>
<keyword evidence="10" id="KW-1185">Reference proteome</keyword>
<feature type="domain" description="ABC transporter substrate-binding protein PnrA-like" evidence="8">
    <location>
        <begin position="29"/>
        <end position="315"/>
    </location>
</feature>
<name>A0ABW2NMB3_9BACL</name>
<dbReference type="CDD" id="cd06353">
    <property type="entry name" value="PBP1_Med-like"/>
    <property type="match status" value="1"/>
</dbReference>
<evidence type="ECO:0000259" key="8">
    <source>
        <dbReference type="Pfam" id="PF02608"/>
    </source>
</evidence>
<evidence type="ECO:0000313" key="9">
    <source>
        <dbReference type="EMBL" id="MFC7371785.1"/>
    </source>
</evidence>
<dbReference type="PANTHER" id="PTHR34296">
    <property type="entry name" value="TRANSCRIPTIONAL ACTIVATOR PROTEIN MED"/>
    <property type="match status" value="1"/>
</dbReference>
<evidence type="ECO:0000256" key="1">
    <source>
        <dbReference type="ARBA" id="ARBA00004193"/>
    </source>
</evidence>
<dbReference type="EMBL" id="JBHTCP010000014">
    <property type="protein sequence ID" value="MFC7371785.1"/>
    <property type="molecule type" value="Genomic_DNA"/>
</dbReference>
<comment type="similarity">
    <text evidence="2">Belongs to the BMP lipoprotein family.</text>
</comment>
<evidence type="ECO:0000256" key="7">
    <source>
        <dbReference type="SAM" id="SignalP"/>
    </source>
</evidence>
<reference evidence="10" key="1">
    <citation type="journal article" date="2019" name="Int. J. Syst. Evol. Microbiol.">
        <title>The Global Catalogue of Microorganisms (GCM) 10K type strain sequencing project: providing services to taxonomists for standard genome sequencing and annotation.</title>
        <authorList>
            <consortium name="The Broad Institute Genomics Platform"/>
            <consortium name="The Broad Institute Genome Sequencing Center for Infectious Disease"/>
            <person name="Wu L."/>
            <person name="Ma J."/>
        </authorList>
    </citation>
    <scope>NUCLEOTIDE SEQUENCE [LARGE SCALE GENOMIC DNA]</scope>
    <source>
        <strain evidence="10">NBRC 106396</strain>
    </source>
</reference>
<dbReference type="SUPFAM" id="SSF53822">
    <property type="entry name" value="Periplasmic binding protein-like I"/>
    <property type="match status" value="1"/>
</dbReference>
<dbReference type="InterPro" id="IPR050957">
    <property type="entry name" value="BMP_lipoprotein"/>
</dbReference>
<sequence length="320" mass="35572">MRGFIAVLCTALLLLTGCSSHYTDGKLKNAGILIEDTIADQGWGTKGYKGLLAIQEEFENDVYYEENIKSREQAIKAVEEFKKNGVNLIFGHGKVFAEYFQALSKDYPAIHFVSFNGSAEGKNETSLTFSSYAMGFFAGMVAAEVSKTHQAAVIGAMKWQPELQGFKDGANYANDETMVHTNFVNSWSDKEKALIMFDEMLEKNADVFYPAGDGFAIPIIEKAKEKERFAIGYVSDHSDIGKAAVLTSTVQHVDKLYLLAAKRFNDGKLKSGNLSFDFKDEVVALGKFSPVVNKKFEKKMRSHIDKYKKTGKLPNGEQPK</sequence>
<dbReference type="InterPro" id="IPR003760">
    <property type="entry name" value="PnrA-like"/>
</dbReference>
<comment type="subcellular location">
    <subcellularLocation>
        <location evidence="1">Cell membrane</location>
        <topology evidence="1">Lipid-anchor</topology>
    </subcellularLocation>
</comment>
<evidence type="ECO:0000256" key="5">
    <source>
        <dbReference type="ARBA" id="ARBA00023136"/>
    </source>
</evidence>
<keyword evidence="5" id="KW-0472">Membrane</keyword>
<keyword evidence="6" id="KW-0449">Lipoprotein</keyword>
<evidence type="ECO:0000256" key="4">
    <source>
        <dbReference type="ARBA" id="ARBA00022729"/>
    </source>
</evidence>
<comment type="caution">
    <text evidence="9">The sequence shown here is derived from an EMBL/GenBank/DDBJ whole genome shotgun (WGS) entry which is preliminary data.</text>
</comment>
<accession>A0ABW2NMB3</accession>